<evidence type="ECO:0000313" key="3">
    <source>
        <dbReference type="Proteomes" id="UP000634476"/>
    </source>
</evidence>
<protein>
    <submittedName>
        <fullName evidence="2">Uncharacterized protein</fullName>
    </submittedName>
</protein>
<keyword evidence="3" id="KW-1185">Reference proteome</keyword>
<dbReference type="EMBL" id="BOOK01000036">
    <property type="protein sequence ID" value="GII02994.1"/>
    <property type="molecule type" value="Genomic_DNA"/>
</dbReference>
<name>A0A8J3WUJ8_9ACTN</name>
<keyword evidence="1" id="KW-0472">Membrane</keyword>
<comment type="caution">
    <text evidence="2">The sequence shown here is derived from an EMBL/GenBank/DDBJ whole genome shotgun (WGS) entry which is preliminary data.</text>
</comment>
<evidence type="ECO:0000313" key="2">
    <source>
        <dbReference type="EMBL" id="GII02994.1"/>
    </source>
</evidence>
<dbReference type="AlphaFoldDB" id="A0A8J3WUJ8"/>
<gene>
    <name evidence="2" type="ORF">Pta02_50020</name>
</gene>
<reference evidence="2" key="1">
    <citation type="submission" date="2021-01" db="EMBL/GenBank/DDBJ databases">
        <title>Whole genome shotgun sequence of Planobispora takensis NBRC 109077.</title>
        <authorList>
            <person name="Komaki H."/>
            <person name="Tamura T."/>
        </authorList>
    </citation>
    <scope>NUCLEOTIDE SEQUENCE</scope>
    <source>
        <strain evidence="2">NBRC 109077</strain>
    </source>
</reference>
<dbReference type="Proteomes" id="UP000634476">
    <property type="component" value="Unassembled WGS sequence"/>
</dbReference>
<sequence length="55" mass="5829">MIHKGPGLPSADMMKIRHSAVLKALLAVMTALAVSAPFLLTDYEGSAEFETAVKV</sequence>
<keyword evidence="1" id="KW-1133">Transmembrane helix</keyword>
<evidence type="ECO:0000256" key="1">
    <source>
        <dbReference type="SAM" id="Phobius"/>
    </source>
</evidence>
<accession>A0A8J3WUJ8</accession>
<keyword evidence="1" id="KW-0812">Transmembrane</keyword>
<proteinExistence type="predicted"/>
<feature type="transmembrane region" description="Helical" evidence="1">
    <location>
        <begin position="20"/>
        <end position="40"/>
    </location>
</feature>
<organism evidence="2 3">
    <name type="scientific">Planobispora takensis</name>
    <dbReference type="NCBI Taxonomy" id="1367882"/>
    <lineage>
        <taxon>Bacteria</taxon>
        <taxon>Bacillati</taxon>
        <taxon>Actinomycetota</taxon>
        <taxon>Actinomycetes</taxon>
        <taxon>Streptosporangiales</taxon>
        <taxon>Streptosporangiaceae</taxon>
        <taxon>Planobispora</taxon>
    </lineage>
</organism>